<feature type="transmembrane region" description="Helical" evidence="12">
    <location>
        <begin position="18"/>
        <end position="36"/>
    </location>
</feature>
<evidence type="ECO:0000256" key="12">
    <source>
        <dbReference type="HAMAP-Rule" id="MF_01465"/>
    </source>
</evidence>
<comment type="caution">
    <text evidence="12">Lacks conserved residue(s) required for the propagation of feature annotation.</text>
</comment>
<feature type="transmembrane region" description="Helical" evidence="12">
    <location>
        <begin position="267"/>
        <end position="292"/>
    </location>
</feature>
<dbReference type="Proteomes" id="UP000093740">
    <property type="component" value="Chromosome"/>
</dbReference>
<evidence type="ECO:0000256" key="14">
    <source>
        <dbReference type="RuleBase" id="RU003484"/>
    </source>
</evidence>
<evidence type="ECO:0000256" key="3">
    <source>
        <dbReference type="ARBA" id="ARBA00022448"/>
    </source>
</evidence>
<dbReference type="GO" id="GO:0006605">
    <property type="term" value="P:protein targeting"/>
    <property type="evidence" value="ECO:0007669"/>
    <property type="project" value="UniProtKB-UniRule"/>
</dbReference>
<evidence type="ECO:0000256" key="8">
    <source>
        <dbReference type="ARBA" id="ARBA00023136"/>
    </source>
</evidence>
<dbReference type="PIRSF" id="PIRSF004557">
    <property type="entry name" value="SecY"/>
    <property type="match status" value="1"/>
</dbReference>
<gene>
    <name evidence="12 16" type="primary">secY</name>
    <name evidence="16" type="ORF">NA23_07025</name>
</gene>
<dbReference type="Pfam" id="PF00344">
    <property type="entry name" value="SecY"/>
    <property type="match status" value="1"/>
</dbReference>
<keyword evidence="7 12" id="KW-0811">Translocation</keyword>
<feature type="transmembrane region" description="Helical" evidence="12">
    <location>
        <begin position="179"/>
        <end position="198"/>
    </location>
</feature>
<evidence type="ECO:0000256" key="13">
    <source>
        <dbReference type="RuleBase" id="RU000537"/>
    </source>
</evidence>
<dbReference type="NCBIfam" id="TIGR00967">
    <property type="entry name" value="3a0501s007"/>
    <property type="match status" value="1"/>
</dbReference>
<keyword evidence="6 12" id="KW-1133">Transmembrane helix</keyword>
<comment type="subunit">
    <text evidence="11 12">Component of the Sec protein translocase complex. Heterotrimer consisting of SecY, SecE and SecG subunits. The heterotrimers can form oligomers, although 1 heterotrimer is thought to be able to translocate proteins. Interacts with the ribosome. Interacts with SecDF, and other proteins may be involved. Interacts with SecA.</text>
</comment>
<dbReference type="FunFam" id="1.10.3370.10:FF:000001">
    <property type="entry name" value="Preprotein translocase subunit SecY"/>
    <property type="match status" value="1"/>
</dbReference>
<dbReference type="InterPro" id="IPR026593">
    <property type="entry name" value="SecY"/>
</dbReference>
<protein>
    <recommendedName>
        <fullName evidence="9 12">Protein translocase subunit SecY</fullName>
    </recommendedName>
</protein>
<feature type="transmembrane region" description="Helical" evidence="12">
    <location>
        <begin position="355"/>
        <end position="377"/>
    </location>
</feature>
<dbReference type="HAMAP" id="MF_01465">
    <property type="entry name" value="SecY"/>
    <property type="match status" value="1"/>
</dbReference>
<evidence type="ECO:0000256" key="6">
    <source>
        <dbReference type="ARBA" id="ARBA00022989"/>
    </source>
</evidence>
<name>A0AAI8CM96_FERIS</name>
<accession>A0AAI8CM96</accession>
<keyword evidence="5 12" id="KW-0653">Protein transport</keyword>
<dbReference type="RefSeq" id="WP_033192009.1">
    <property type="nucleotide sequence ID" value="NZ_CP014334.2"/>
</dbReference>
<organism evidence="16 17">
    <name type="scientific">Fervidobacterium islandicum</name>
    <dbReference type="NCBI Taxonomy" id="2423"/>
    <lineage>
        <taxon>Bacteria</taxon>
        <taxon>Thermotogati</taxon>
        <taxon>Thermotogota</taxon>
        <taxon>Thermotogae</taxon>
        <taxon>Thermotogales</taxon>
        <taxon>Fervidobacteriaceae</taxon>
        <taxon>Fervidobacterium</taxon>
    </lineage>
</organism>
<feature type="transmembrane region" description="Helical" evidence="12">
    <location>
        <begin position="210"/>
        <end position="230"/>
    </location>
</feature>
<evidence type="ECO:0000256" key="9">
    <source>
        <dbReference type="ARBA" id="ARBA00039733"/>
    </source>
</evidence>
<evidence type="ECO:0000256" key="5">
    <source>
        <dbReference type="ARBA" id="ARBA00022927"/>
    </source>
</evidence>
<dbReference type="Gene3D" id="1.10.3370.10">
    <property type="entry name" value="SecY subunit domain"/>
    <property type="match status" value="1"/>
</dbReference>
<evidence type="ECO:0000313" key="16">
    <source>
        <dbReference type="EMBL" id="AMW33019.1"/>
    </source>
</evidence>
<evidence type="ECO:0000256" key="10">
    <source>
        <dbReference type="ARBA" id="ARBA00057692"/>
    </source>
</evidence>
<feature type="transmembrane region" description="Helical" evidence="12">
    <location>
        <begin position="151"/>
        <end position="172"/>
    </location>
</feature>
<feature type="transmembrane region" description="Helical" evidence="12">
    <location>
        <begin position="383"/>
        <end position="403"/>
    </location>
</feature>
<comment type="function">
    <text evidence="10 12 13">The central subunit of the protein translocation channel SecYEG. Consists of two halves formed by TMs 1-5 and 6-10. These two domains form a lateral gate at the front which open onto the bilayer between TMs 2 and 7, and are clamped together by SecE at the back. The channel is closed by both a pore ring composed of hydrophobic SecY resides and a short helix (helix 2A) on the extracellular side of the membrane which forms a plug. The plug probably moves laterally to allow the channel to open. The ring and the pore may move independently.</text>
</comment>
<proteinExistence type="inferred from homology"/>
<dbReference type="PROSITE" id="PS00756">
    <property type="entry name" value="SECY_2"/>
    <property type="match status" value="1"/>
</dbReference>
<keyword evidence="17" id="KW-1185">Reference proteome</keyword>
<evidence type="ECO:0000256" key="4">
    <source>
        <dbReference type="ARBA" id="ARBA00022692"/>
    </source>
</evidence>
<dbReference type="InterPro" id="IPR023201">
    <property type="entry name" value="SecY_dom_sf"/>
</dbReference>
<dbReference type="KEGG" id="fia:NA23_07025"/>
<dbReference type="GO" id="GO:0065002">
    <property type="term" value="P:intracellular protein transmembrane transport"/>
    <property type="evidence" value="ECO:0007669"/>
    <property type="project" value="UniProtKB-UniRule"/>
</dbReference>
<evidence type="ECO:0000256" key="15">
    <source>
        <dbReference type="RuleBase" id="RU004349"/>
    </source>
</evidence>
<dbReference type="InterPro" id="IPR002208">
    <property type="entry name" value="SecY/SEC61-alpha"/>
</dbReference>
<dbReference type="GO" id="GO:0043952">
    <property type="term" value="P:protein transport by the Sec complex"/>
    <property type="evidence" value="ECO:0007669"/>
    <property type="project" value="UniProtKB-UniRule"/>
</dbReference>
<sequence length="428" mass="47469">MWKALRNAMKIPEVRDRVIFTFLMLLVFRLGIYVPVPGINIKAWGEALSKQGTGLAGGVLSFYDVFTGGAFSRFSVFSMSVTPYINASIIMQLLASIIPSLKELLKEGEEGRKKFQHYTKNLTLGLAALQSFVVSFGLANSYQGIIAVNRWLFSFVSTVSLVAGTMFLLWIGDRITEKGIGNGVSILIFAGIVSRYPAYFRTAVLGNLNIFGWIFLIAVAIFMVVAIIYVQQAERRIKIEYATRMVGRRIYGGTSTYLPIKVNHSGVIPIIFAWAIVSIPEAIAQITGAQWAVKLFSMQSPLMIIIYALLIFFFTYFYSVVVIDPKDISENIKRYGGFIPGIRAGKPTEEYITYVLNRVTFIGAIFLVGISLLPYLVEGITRVNIWLGGTSALIAVGVALDIAQQLEAHLIMRNYEGFVKKGKIAGRK</sequence>
<keyword evidence="4 12" id="KW-0812">Transmembrane</keyword>
<dbReference type="AlphaFoldDB" id="A0AAI8CM96"/>
<dbReference type="PANTHER" id="PTHR10906">
    <property type="entry name" value="SECY/SEC61-ALPHA FAMILY MEMBER"/>
    <property type="match status" value="1"/>
</dbReference>
<comment type="similarity">
    <text evidence="2 12 15">Belongs to the SecY/SEC61-alpha family.</text>
</comment>
<evidence type="ECO:0000313" key="17">
    <source>
        <dbReference type="Proteomes" id="UP000093740"/>
    </source>
</evidence>
<evidence type="ECO:0000256" key="7">
    <source>
        <dbReference type="ARBA" id="ARBA00023010"/>
    </source>
</evidence>
<dbReference type="GO" id="GO:0005886">
    <property type="term" value="C:plasma membrane"/>
    <property type="evidence" value="ECO:0007669"/>
    <property type="project" value="UniProtKB-SubCell"/>
</dbReference>
<dbReference type="PRINTS" id="PR00303">
    <property type="entry name" value="SECYTRNLCASE"/>
</dbReference>
<keyword evidence="12" id="KW-1003">Cell membrane</keyword>
<evidence type="ECO:0000256" key="11">
    <source>
        <dbReference type="ARBA" id="ARBA00063838"/>
    </source>
</evidence>
<keyword evidence="8 12" id="KW-0472">Membrane</keyword>
<dbReference type="EMBL" id="CP014334">
    <property type="protein sequence ID" value="AMW33019.1"/>
    <property type="molecule type" value="Genomic_DNA"/>
</dbReference>
<comment type="subcellular location">
    <subcellularLocation>
        <location evidence="1">Cell inner membrane</location>
        <topology evidence="1">Multi-pass membrane protein</topology>
    </subcellularLocation>
    <subcellularLocation>
        <location evidence="12">Cell membrane</location>
        <topology evidence="12">Multi-pass membrane protein</topology>
    </subcellularLocation>
    <subcellularLocation>
        <location evidence="14">Membrane</location>
        <topology evidence="14">Multi-pass membrane protein</topology>
    </subcellularLocation>
</comment>
<dbReference type="PROSITE" id="PS00755">
    <property type="entry name" value="SECY_1"/>
    <property type="match status" value="1"/>
</dbReference>
<dbReference type="InterPro" id="IPR030659">
    <property type="entry name" value="SecY_CS"/>
</dbReference>
<reference evidence="16 17" key="1">
    <citation type="journal article" date="2015" name="Stand. Genomic Sci.">
        <title>Genome sequence of a native-feather degrading extremely thermophilic Eubacterium, Fervidobacterium islandicum AW-1.</title>
        <authorList>
            <person name="Lee Y.J."/>
            <person name="Jeong H."/>
            <person name="Park G.S."/>
            <person name="Kwak Y."/>
            <person name="Lee S.J."/>
            <person name="Lee S.J."/>
            <person name="Park M.K."/>
            <person name="Kim J.Y."/>
            <person name="Kang H.K."/>
            <person name="Shin J.H."/>
            <person name="Lee D.W."/>
        </authorList>
    </citation>
    <scope>NUCLEOTIDE SEQUENCE [LARGE SCALE GENOMIC DNA]</scope>
    <source>
        <strain evidence="16 17">AW-1</strain>
    </source>
</reference>
<evidence type="ECO:0000256" key="2">
    <source>
        <dbReference type="ARBA" id="ARBA00005751"/>
    </source>
</evidence>
<evidence type="ECO:0000256" key="1">
    <source>
        <dbReference type="ARBA" id="ARBA00004429"/>
    </source>
</evidence>
<feature type="transmembrane region" description="Helical" evidence="12">
    <location>
        <begin position="304"/>
        <end position="323"/>
    </location>
</feature>
<feature type="transmembrane region" description="Helical" evidence="12">
    <location>
        <begin position="122"/>
        <end position="139"/>
    </location>
</feature>
<dbReference type="SUPFAM" id="SSF103491">
    <property type="entry name" value="Preprotein translocase SecY subunit"/>
    <property type="match status" value="1"/>
</dbReference>
<keyword evidence="3 12" id="KW-0813">Transport</keyword>